<sequence>MKKTYMVFLALAICAGSVFGATGLANAQTGMYSGGDPYYANMTPEVQAAMQKHWNTVTPLRQQLYAKQAELDAKIASGATDSEISSITKEVNSLSAKLNEAQVQMQQTMSKQGMPYGSHMGGYGHGGGMGYYGGHGCCW</sequence>
<dbReference type="AlphaFoldDB" id="A0A644T4Z8"/>
<dbReference type="EMBL" id="VSSQ01000014">
    <property type="protein sequence ID" value="MPL61232.1"/>
    <property type="molecule type" value="Genomic_DNA"/>
</dbReference>
<evidence type="ECO:0000256" key="1">
    <source>
        <dbReference type="SAM" id="Coils"/>
    </source>
</evidence>
<dbReference type="Gene3D" id="1.20.120.1490">
    <property type="match status" value="1"/>
</dbReference>
<organism evidence="2">
    <name type="scientific">bioreactor metagenome</name>
    <dbReference type="NCBI Taxonomy" id="1076179"/>
    <lineage>
        <taxon>unclassified sequences</taxon>
        <taxon>metagenomes</taxon>
        <taxon>ecological metagenomes</taxon>
    </lineage>
</organism>
<protein>
    <recommendedName>
        <fullName evidence="3">Zinc resistance-associated protein</fullName>
    </recommendedName>
</protein>
<reference evidence="2" key="1">
    <citation type="submission" date="2019-08" db="EMBL/GenBank/DDBJ databases">
        <authorList>
            <person name="Kucharzyk K."/>
            <person name="Murdoch R.W."/>
            <person name="Higgins S."/>
            <person name="Loffler F."/>
        </authorList>
    </citation>
    <scope>NUCLEOTIDE SEQUENCE</scope>
</reference>
<name>A0A644T4Z8_9ZZZZ</name>
<proteinExistence type="predicted"/>
<comment type="caution">
    <text evidence="2">The sequence shown here is derived from an EMBL/GenBank/DDBJ whole genome shotgun (WGS) entry which is preliminary data.</text>
</comment>
<accession>A0A644T4Z8</accession>
<evidence type="ECO:0000313" key="2">
    <source>
        <dbReference type="EMBL" id="MPL61232.1"/>
    </source>
</evidence>
<gene>
    <name evidence="2" type="ORF">SDC9_06802</name>
</gene>
<evidence type="ECO:0008006" key="3">
    <source>
        <dbReference type="Google" id="ProtNLM"/>
    </source>
</evidence>
<feature type="coiled-coil region" evidence="1">
    <location>
        <begin position="84"/>
        <end position="111"/>
    </location>
</feature>
<keyword evidence="1" id="KW-0175">Coiled coil</keyword>